<name>A0A346NL12_9ALTE</name>
<evidence type="ECO:0000313" key="4">
    <source>
        <dbReference type="Proteomes" id="UP000262073"/>
    </source>
</evidence>
<sequence>MKSALQALMATVLMSSASMGHAQEDWWFDVEVILFDRGQAISQTKEQFDYAPDLAPVSADWDLLGNLLYPDISWLKQNLPVCGQSSSPLWQAQPSLKEITQRYEQWQQAQPGYTQGALPAAPEASSGERPVGALGTSPYASTVDRTTQLNDSPGPDAWAIAGYWLAFNWPEPARVSVPTMTYCEPAQPWIRYQDNEWLVYAPDNHLPAPAQVPIVPSGDDSAAASPRILSAKANELEKLSLQIRSTRGLTRLLHTTWRQPVAFGEDNAAAVRLFAGKNYAQQFLLSGQPKQEQLVTLDVDGTRAGPQQERFFEQLSQQLASDEDVPFATLLAAADNADTSLQAKVEKTSVSPHAPIWQMDGYLKVYLKYINQVPYLHIDSMLYYRQPVPMNISQIASGEKPQYKLVSVPFHQMRRVISKQLHYFDHPLFGMVVTLRRSPTSKEQ</sequence>
<accession>A0A346NL12</accession>
<evidence type="ECO:0000256" key="2">
    <source>
        <dbReference type="SAM" id="SignalP"/>
    </source>
</evidence>
<dbReference type="AlphaFoldDB" id="A0A346NL12"/>
<organism evidence="3 4">
    <name type="scientific">Salinimonas sediminis</name>
    <dbReference type="NCBI Taxonomy" id="2303538"/>
    <lineage>
        <taxon>Bacteria</taxon>
        <taxon>Pseudomonadati</taxon>
        <taxon>Pseudomonadota</taxon>
        <taxon>Gammaproteobacteria</taxon>
        <taxon>Alteromonadales</taxon>
        <taxon>Alteromonadaceae</taxon>
        <taxon>Alteromonas/Salinimonas group</taxon>
        <taxon>Salinimonas</taxon>
    </lineage>
</organism>
<dbReference type="OrthoDB" id="5566524at2"/>
<keyword evidence="4" id="KW-1185">Reference proteome</keyword>
<dbReference type="EMBL" id="CP031769">
    <property type="protein sequence ID" value="AXR06219.1"/>
    <property type="molecule type" value="Genomic_DNA"/>
</dbReference>
<evidence type="ECO:0000256" key="1">
    <source>
        <dbReference type="SAM" id="MobiDB-lite"/>
    </source>
</evidence>
<reference evidence="3 4" key="1">
    <citation type="submission" date="2018-08" db="EMBL/GenBank/DDBJ databases">
        <title>Salinimonas sediminis sp. nov., a piezophilic bacterium isolated from a deep-sea sediment sample from the New Britain Trench.</title>
        <authorList>
            <person name="Cao J."/>
        </authorList>
    </citation>
    <scope>NUCLEOTIDE SEQUENCE [LARGE SCALE GENOMIC DNA]</scope>
    <source>
        <strain evidence="3 4">N102</strain>
    </source>
</reference>
<dbReference type="Pfam" id="PF10972">
    <property type="entry name" value="CsiV"/>
    <property type="match status" value="1"/>
</dbReference>
<feature type="chain" id="PRO_5016931291" evidence="2">
    <location>
        <begin position="23"/>
        <end position="444"/>
    </location>
</feature>
<feature type="compositionally biased region" description="Polar residues" evidence="1">
    <location>
        <begin position="138"/>
        <end position="151"/>
    </location>
</feature>
<dbReference type="KEGG" id="salm:D0Y50_07475"/>
<gene>
    <name evidence="3" type="ORF">D0Y50_07475</name>
</gene>
<dbReference type="RefSeq" id="WP_117316230.1">
    <property type="nucleotide sequence ID" value="NZ_CP031769.1"/>
</dbReference>
<dbReference type="InterPro" id="IPR021241">
    <property type="entry name" value="CsiV"/>
</dbReference>
<evidence type="ECO:0000313" key="3">
    <source>
        <dbReference type="EMBL" id="AXR06219.1"/>
    </source>
</evidence>
<protein>
    <submittedName>
        <fullName evidence="3">Uncharacterized protein</fullName>
    </submittedName>
</protein>
<proteinExistence type="predicted"/>
<feature type="region of interest" description="Disordered" evidence="1">
    <location>
        <begin position="112"/>
        <end position="152"/>
    </location>
</feature>
<dbReference type="Proteomes" id="UP000262073">
    <property type="component" value="Chromosome"/>
</dbReference>
<keyword evidence="2" id="KW-0732">Signal</keyword>
<feature type="signal peptide" evidence="2">
    <location>
        <begin position="1"/>
        <end position="22"/>
    </location>
</feature>